<keyword evidence="2" id="KW-1185">Reference proteome</keyword>
<evidence type="ECO:0000313" key="1">
    <source>
        <dbReference type="EMBL" id="SME97770.1"/>
    </source>
</evidence>
<dbReference type="AlphaFoldDB" id="A0A1Y6B9B1"/>
<proteinExistence type="predicted"/>
<protein>
    <submittedName>
        <fullName evidence="1">Uncharacterized protein</fullName>
    </submittedName>
</protein>
<dbReference type="Proteomes" id="UP000192920">
    <property type="component" value="Unassembled WGS sequence"/>
</dbReference>
<gene>
    <name evidence="1" type="ORF">SAMN02745746_00461</name>
</gene>
<sequence length="75" mass="8411">MHKSSSCAAGVCLAPAPSLALRFASVFRQAFLLRWRRRHALPAMPDQYHAELERLGVRLRPIEPPSVSLLRLPPP</sequence>
<dbReference type="STRING" id="1123014.SAMN02745746_00461"/>
<evidence type="ECO:0000313" key="2">
    <source>
        <dbReference type="Proteomes" id="UP000192920"/>
    </source>
</evidence>
<reference evidence="2" key="1">
    <citation type="submission" date="2017-04" db="EMBL/GenBank/DDBJ databases">
        <authorList>
            <person name="Varghese N."/>
            <person name="Submissions S."/>
        </authorList>
    </citation>
    <scope>NUCLEOTIDE SEQUENCE [LARGE SCALE GENOMIC DNA]</scope>
    <source>
        <strain evidence="2">DSM 22618</strain>
    </source>
</reference>
<dbReference type="EMBL" id="FXAG01000002">
    <property type="protein sequence ID" value="SME97770.1"/>
    <property type="molecule type" value="Genomic_DNA"/>
</dbReference>
<name>A0A1Y6B9B1_9NEIS</name>
<organism evidence="1 2">
    <name type="scientific">Pseudogulbenkiania subflava DSM 22618</name>
    <dbReference type="NCBI Taxonomy" id="1123014"/>
    <lineage>
        <taxon>Bacteria</taxon>
        <taxon>Pseudomonadati</taxon>
        <taxon>Pseudomonadota</taxon>
        <taxon>Betaproteobacteria</taxon>
        <taxon>Neisseriales</taxon>
        <taxon>Chromobacteriaceae</taxon>
        <taxon>Pseudogulbenkiania</taxon>
    </lineage>
</organism>
<accession>A0A1Y6B9B1</accession>